<feature type="compositionally biased region" description="Basic residues" evidence="1">
    <location>
        <begin position="821"/>
        <end position="830"/>
    </location>
</feature>
<feature type="compositionally biased region" description="Polar residues" evidence="1">
    <location>
        <begin position="702"/>
        <end position="740"/>
    </location>
</feature>
<feature type="compositionally biased region" description="Polar residues" evidence="1">
    <location>
        <begin position="272"/>
        <end position="283"/>
    </location>
</feature>
<feature type="compositionally biased region" description="Low complexity" evidence="1">
    <location>
        <begin position="855"/>
        <end position="866"/>
    </location>
</feature>
<feature type="region of interest" description="Disordered" evidence="1">
    <location>
        <begin position="155"/>
        <end position="174"/>
    </location>
</feature>
<feature type="region of interest" description="Disordered" evidence="1">
    <location>
        <begin position="253"/>
        <end position="377"/>
    </location>
</feature>
<comment type="caution">
    <text evidence="2">The sequence shown here is derived from an EMBL/GenBank/DDBJ whole genome shotgun (WGS) entry which is preliminary data.</text>
</comment>
<feature type="compositionally biased region" description="Low complexity" evidence="1">
    <location>
        <begin position="347"/>
        <end position="373"/>
    </location>
</feature>
<dbReference type="AlphaFoldDB" id="A0A4R8TTK8"/>
<evidence type="ECO:0000256" key="1">
    <source>
        <dbReference type="SAM" id="MobiDB-lite"/>
    </source>
</evidence>
<accession>A0A4R8TTK8</accession>
<feature type="compositionally biased region" description="Pro residues" evidence="1">
    <location>
        <begin position="624"/>
        <end position="635"/>
    </location>
</feature>
<sequence length="927" mass="101808">MVGQITYAYNEVCYILTLVVRKEKPTAIAAKYQQHFGKALSLQQVRYVKTKYGHDPEFGAVMVNGLPDKGNVGNKKQAPVPGAHKEMLPGLNFGSPPPSPAHELLAYGPSAFSGFGQHDAPQAPAHPDADKLEAWHPKIPPITHHRSKVAALQNDAQTVPEASPNDRDTQTQTSDLTVGAPALTTLEDEMLWGISPSDFQALIDFNNSTDLPQREVVEPEVAESEPLQIEVDWDTWNPKQAYGYQPIMDIMVGRSPKRDREEDLDVSEETEFNSIDENSQNLDCQDLDDTDVPSPKRLKVQFDDEEPEGSFHSAQTNAQAADSHLPHTPQQSSTGDAIANSDNTVIDNSDSTVTDNSDNTVTDNSDNTVTDNSIGADPLNDLMNTLNDAAEAGKQSPVIQQELDEEWKEWLLPELFLDESHHSTLDETEDQARHIQHLFDGTALEHGQRDPDAQFRYRSPESRDAEEYANRMEQLSREAEQTQPKYNPEVGYPAVDCFSVEGRKIAFAGLNPNRPRRILAGGLHSPVGFQPYEPPKLPGEVPERQPPSAAFLAVADGLKACTEAQKRREAEAAASPWPPTFREHFTAQSSRPKAKVPPRPHHKRPSSPRTGSGPARRRASKMYPPAPEPLPPFFSRPPMAYRSPYAQTPQTAPHARPAAASPSLQANPFLVPQGNHAPMPQTSLQARLNAAAHRLPDPFVSPQGQQDPMPQANLFASLQGQHALSPQSAPQARPNAFSSREGNHPGTPQPKRASKPKKNPQARVNPASQSQANSNASSQKQQASAPGSIPGARPHTGAGPIQGQQTASSDNQQPPDDEPKKRKKRNKKKKQPELPELPMPSAPSSYFAPGHAYYADRLQARGAQDQQARDNEPGSPIHFDPLDYLRYAPNLPVPMPGARVSGNFFDPGAEMFSRPRRPRGYVDEEDD</sequence>
<feature type="compositionally biased region" description="Low complexity" evidence="1">
    <location>
        <begin position="767"/>
        <end position="785"/>
    </location>
</feature>
<gene>
    <name evidence="2" type="ORF">C8034_v009913</name>
</gene>
<feature type="region of interest" description="Disordered" evidence="1">
    <location>
        <begin position="565"/>
        <end position="877"/>
    </location>
</feature>
<feature type="compositionally biased region" description="Basic residues" evidence="1">
    <location>
        <begin position="592"/>
        <end position="606"/>
    </location>
</feature>
<feature type="compositionally biased region" description="Polar residues" evidence="1">
    <location>
        <begin position="802"/>
        <end position="814"/>
    </location>
</feature>
<evidence type="ECO:0000313" key="3">
    <source>
        <dbReference type="Proteomes" id="UP000295604"/>
    </source>
</evidence>
<feature type="compositionally biased region" description="Low complexity" evidence="1">
    <location>
        <begin position="646"/>
        <end position="663"/>
    </location>
</feature>
<dbReference type="Proteomes" id="UP000295604">
    <property type="component" value="Unassembled WGS sequence"/>
</dbReference>
<name>A0A4R8TTK8_9PEZI</name>
<organism evidence="2 3">
    <name type="scientific">Colletotrichum sidae</name>
    <dbReference type="NCBI Taxonomy" id="1347389"/>
    <lineage>
        <taxon>Eukaryota</taxon>
        <taxon>Fungi</taxon>
        <taxon>Dikarya</taxon>
        <taxon>Ascomycota</taxon>
        <taxon>Pezizomycotina</taxon>
        <taxon>Sordariomycetes</taxon>
        <taxon>Hypocreomycetidae</taxon>
        <taxon>Glomerellales</taxon>
        <taxon>Glomerellaceae</taxon>
        <taxon>Colletotrichum</taxon>
        <taxon>Colletotrichum orbiculare species complex</taxon>
    </lineage>
</organism>
<feature type="region of interest" description="Disordered" evidence="1">
    <location>
        <begin position="905"/>
        <end position="927"/>
    </location>
</feature>
<evidence type="ECO:0000313" key="2">
    <source>
        <dbReference type="EMBL" id="TEA22480.1"/>
    </source>
</evidence>
<keyword evidence="3" id="KW-1185">Reference proteome</keyword>
<feature type="compositionally biased region" description="Polar residues" evidence="1">
    <location>
        <begin position="328"/>
        <end position="346"/>
    </location>
</feature>
<reference evidence="2 3" key="1">
    <citation type="submission" date="2018-11" db="EMBL/GenBank/DDBJ databases">
        <title>Genome sequence and assembly of Colletotrichum sidae.</title>
        <authorList>
            <person name="Gan P."/>
            <person name="Shirasu K."/>
        </authorList>
    </citation>
    <scope>NUCLEOTIDE SEQUENCE [LARGE SCALE GENOMIC DNA]</scope>
    <source>
        <strain evidence="2 3">CBS 518.97</strain>
    </source>
</reference>
<protein>
    <submittedName>
        <fullName evidence="2">Uncharacterized protein</fullName>
    </submittedName>
</protein>
<feature type="compositionally biased region" description="Acidic residues" evidence="1">
    <location>
        <begin position="262"/>
        <end position="271"/>
    </location>
</feature>
<proteinExistence type="predicted"/>
<dbReference type="EMBL" id="QAPF01000005">
    <property type="protein sequence ID" value="TEA22480.1"/>
    <property type="molecule type" value="Genomic_DNA"/>
</dbReference>